<keyword evidence="2 4" id="KW-0689">Ribosomal protein</keyword>
<dbReference type="InterPro" id="IPR000456">
    <property type="entry name" value="Ribosomal_bL17"/>
</dbReference>
<dbReference type="EMBL" id="RJJD01000008">
    <property type="protein sequence ID" value="RNI26083.1"/>
    <property type="molecule type" value="Genomic_DNA"/>
</dbReference>
<evidence type="ECO:0000256" key="1">
    <source>
        <dbReference type="ARBA" id="ARBA00008777"/>
    </source>
</evidence>
<dbReference type="FunFam" id="3.90.1030.10:FF:000006">
    <property type="entry name" value="50S ribosomal protein L17"/>
    <property type="match status" value="1"/>
</dbReference>
<dbReference type="PANTHER" id="PTHR14413">
    <property type="entry name" value="RIBOSOMAL PROTEIN L17"/>
    <property type="match status" value="1"/>
</dbReference>
<dbReference type="Proteomes" id="UP000272117">
    <property type="component" value="Unassembled WGS sequence"/>
</dbReference>
<protein>
    <recommendedName>
        <fullName evidence="4">Large ribosomal subunit protein bL17</fullName>
    </recommendedName>
</protein>
<accession>A0A3M9MMI1</accession>
<dbReference type="SUPFAM" id="SSF64263">
    <property type="entry name" value="Prokaryotic ribosomal protein L17"/>
    <property type="match status" value="1"/>
</dbReference>
<organism evidence="7 8">
    <name type="scientific">Rufibacter latericius</name>
    <dbReference type="NCBI Taxonomy" id="2487040"/>
    <lineage>
        <taxon>Bacteria</taxon>
        <taxon>Pseudomonadati</taxon>
        <taxon>Bacteroidota</taxon>
        <taxon>Cytophagia</taxon>
        <taxon>Cytophagales</taxon>
        <taxon>Hymenobacteraceae</taxon>
        <taxon>Rufibacter</taxon>
    </lineage>
</organism>
<dbReference type="RefSeq" id="WP_123127707.1">
    <property type="nucleotide sequence ID" value="NZ_RJJD01000008.1"/>
</dbReference>
<gene>
    <name evidence="4" type="primary">rplQ</name>
    <name evidence="7" type="ORF">EFB08_14780</name>
</gene>
<keyword evidence="8" id="KW-1185">Reference proteome</keyword>
<dbReference type="Gene3D" id="3.90.1030.10">
    <property type="entry name" value="Ribosomal protein L17"/>
    <property type="match status" value="1"/>
</dbReference>
<comment type="subunit">
    <text evidence="4">Part of the 50S ribosomal subunit. Contacts protein L32.</text>
</comment>
<dbReference type="GO" id="GO:0022625">
    <property type="term" value="C:cytosolic large ribosomal subunit"/>
    <property type="evidence" value="ECO:0007669"/>
    <property type="project" value="TreeGrafter"/>
</dbReference>
<evidence type="ECO:0000313" key="8">
    <source>
        <dbReference type="Proteomes" id="UP000272117"/>
    </source>
</evidence>
<keyword evidence="3 4" id="KW-0687">Ribonucleoprotein</keyword>
<feature type="compositionally biased region" description="Low complexity" evidence="6">
    <location>
        <begin position="154"/>
        <end position="174"/>
    </location>
</feature>
<dbReference type="HAMAP" id="MF_01368">
    <property type="entry name" value="Ribosomal_bL17"/>
    <property type="match status" value="1"/>
</dbReference>
<evidence type="ECO:0000256" key="4">
    <source>
        <dbReference type="HAMAP-Rule" id="MF_01368"/>
    </source>
</evidence>
<dbReference type="AlphaFoldDB" id="A0A3M9MMI1"/>
<dbReference type="GO" id="GO:0006412">
    <property type="term" value="P:translation"/>
    <property type="evidence" value="ECO:0007669"/>
    <property type="project" value="UniProtKB-UniRule"/>
</dbReference>
<evidence type="ECO:0000313" key="7">
    <source>
        <dbReference type="EMBL" id="RNI26083.1"/>
    </source>
</evidence>
<name>A0A3M9MMI1_9BACT</name>
<feature type="region of interest" description="Disordered" evidence="6">
    <location>
        <begin position="129"/>
        <end position="174"/>
    </location>
</feature>
<comment type="similarity">
    <text evidence="1 4 5">Belongs to the bacterial ribosomal protein bL17 family.</text>
</comment>
<dbReference type="NCBIfam" id="TIGR00059">
    <property type="entry name" value="L17"/>
    <property type="match status" value="1"/>
</dbReference>
<evidence type="ECO:0000256" key="5">
    <source>
        <dbReference type="RuleBase" id="RU000660"/>
    </source>
</evidence>
<comment type="caution">
    <text evidence="7">The sequence shown here is derived from an EMBL/GenBank/DDBJ whole genome shotgun (WGS) entry which is preliminary data.</text>
</comment>
<dbReference type="OrthoDB" id="9809073at2"/>
<evidence type="ECO:0000256" key="6">
    <source>
        <dbReference type="SAM" id="MobiDB-lite"/>
    </source>
</evidence>
<dbReference type="InterPro" id="IPR036373">
    <property type="entry name" value="Ribosomal_bL17_sf"/>
</dbReference>
<dbReference type="GO" id="GO:0003735">
    <property type="term" value="F:structural constituent of ribosome"/>
    <property type="evidence" value="ECO:0007669"/>
    <property type="project" value="InterPro"/>
</dbReference>
<dbReference type="Pfam" id="PF01196">
    <property type="entry name" value="Ribosomal_L17"/>
    <property type="match status" value="1"/>
</dbReference>
<sequence length="174" mass="18705">MRHGKKNNHLGRTAAHRSAMLSNMAASLILHKRMVTTVAKAKALRKYAEPLLTKGKNDTTHSRRTVFSYLQSKEAVKELFDNVAGKIANRPGGYTRILKTGNRLGDNADMCIIELVDYNEDMLTTTGTAAAAKPKTRRRSSGKKSTDAQGSTDASASTTEEATGAAPAETPAAE</sequence>
<evidence type="ECO:0000256" key="2">
    <source>
        <dbReference type="ARBA" id="ARBA00022980"/>
    </source>
</evidence>
<dbReference type="PANTHER" id="PTHR14413:SF16">
    <property type="entry name" value="LARGE RIBOSOMAL SUBUNIT PROTEIN BL17M"/>
    <property type="match status" value="1"/>
</dbReference>
<reference evidence="7 8" key="1">
    <citation type="submission" date="2018-11" db="EMBL/GenBank/DDBJ databases">
        <title>Rufibacter latericius sp. nov., isolated from water in Baiyang Lake.</title>
        <authorList>
            <person name="Yang Y."/>
        </authorList>
    </citation>
    <scope>NUCLEOTIDE SEQUENCE [LARGE SCALE GENOMIC DNA]</scope>
    <source>
        <strain evidence="7 8">R-22-1c-1</strain>
    </source>
</reference>
<evidence type="ECO:0000256" key="3">
    <source>
        <dbReference type="ARBA" id="ARBA00023274"/>
    </source>
</evidence>
<proteinExistence type="inferred from homology"/>